<feature type="domain" description="NAD(P)-binding" evidence="1">
    <location>
        <begin position="7"/>
        <end position="170"/>
    </location>
</feature>
<dbReference type="SUPFAM" id="SSF51735">
    <property type="entry name" value="NAD(P)-binding Rossmann-fold domains"/>
    <property type="match status" value="1"/>
</dbReference>
<dbReference type="RefSeq" id="WP_090033066.1">
    <property type="nucleotide sequence ID" value="NZ_BONM01000004.1"/>
</dbReference>
<dbReference type="PANTHER" id="PTHR47129:SF1">
    <property type="entry name" value="NMRA-LIKE DOMAIN-CONTAINING PROTEIN"/>
    <property type="match status" value="1"/>
</dbReference>
<dbReference type="InterPro" id="IPR036291">
    <property type="entry name" value="NAD(P)-bd_dom_sf"/>
</dbReference>
<gene>
    <name evidence="2" type="ORF">SAMN05421867_10946</name>
</gene>
<dbReference type="InterPro" id="IPR052718">
    <property type="entry name" value="NmrA-type_oxidoreductase"/>
</dbReference>
<evidence type="ECO:0000313" key="3">
    <source>
        <dbReference type="Proteomes" id="UP000199012"/>
    </source>
</evidence>
<sequence>MSYVVTGATGHLGRLVVAELLARGVPAGEITATGRRADALADLAAQGVRTVVADYADGAALKDAFSGADVLVLVSGSEVGQRVDQHRNALEAARDAGVRRVVYTSAPHADTTALVLAPEHKATEELVRASGLVWTVVRNNWHTENYEGTFAQARDTGEVVTSTSQGRVASATRADYAAGAAAVAVGEGHEGRVYELSGDTAWTFDEFAATAADVLGRPVVHRAVTPDEHRAALTGAGLDEGTAGFVVALDEGIARGDLADATTDLATLIGRPTTPLAETLRSWV</sequence>
<evidence type="ECO:0000313" key="2">
    <source>
        <dbReference type="EMBL" id="SFB18301.1"/>
    </source>
</evidence>
<evidence type="ECO:0000259" key="1">
    <source>
        <dbReference type="Pfam" id="PF13460"/>
    </source>
</evidence>
<name>A0A1I0YYE1_9CELL</name>
<proteinExistence type="predicted"/>
<dbReference type="Gene3D" id="3.40.50.720">
    <property type="entry name" value="NAD(P)-binding Rossmann-like Domain"/>
    <property type="match status" value="1"/>
</dbReference>
<dbReference type="PANTHER" id="PTHR47129">
    <property type="entry name" value="QUINONE OXIDOREDUCTASE 2"/>
    <property type="match status" value="1"/>
</dbReference>
<dbReference type="EMBL" id="FOKA01000009">
    <property type="protein sequence ID" value="SFB18301.1"/>
    <property type="molecule type" value="Genomic_DNA"/>
</dbReference>
<organism evidence="2 3">
    <name type="scientific">Cellulomonas marina</name>
    <dbReference type="NCBI Taxonomy" id="988821"/>
    <lineage>
        <taxon>Bacteria</taxon>
        <taxon>Bacillati</taxon>
        <taxon>Actinomycetota</taxon>
        <taxon>Actinomycetes</taxon>
        <taxon>Micrococcales</taxon>
        <taxon>Cellulomonadaceae</taxon>
        <taxon>Cellulomonas</taxon>
    </lineage>
</organism>
<dbReference type="InterPro" id="IPR016040">
    <property type="entry name" value="NAD(P)-bd_dom"/>
</dbReference>
<dbReference type="Pfam" id="PF13460">
    <property type="entry name" value="NAD_binding_10"/>
    <property type="match status" value="1"/>
</dbReference>
<dbReference type="AlphaFoldDB" id="A0A1I0YYE1"/>
<dbReference type="Proteomes" id="UP000199012">
    <property type="component" value="Unassembled WGS sequence"/>
</dbReference>
<dbReference type="CDD" id="cd05269">
    <property type="entry name" value="TMR_SDR_a"/>
    <property type="match status" value="1"/>
</dbReference>
<protein>
    <submittedName>
        <fullName evidence="2">NAD(P)H dehydrogenase (Quinone)</fullName>
    </submittedName>
</protein>
<dbReference type="Gene3D" id="3.90.25.10">
    <property type="entry name" value="UDP-galactose 4-epimerase, domain 1"/>
    <property type="match status" value="1"/>
</dbReference>
<reference evidence="3" key="1">
    <citation type="submission" date="2016-10" db="EMBL/GenBank/DDBJ databases">
        <authorList>
            <person name="Varghese N."/>
            <person name="Submissions S."/>
        </authorList>
    </citation>
    <scope>NUCLEOTIDE SEQUENCE [LARGE SCALE GENOMIC DNA]</scope>
    <source>
        <strain evidence="3">CGMCC 4.6945</strain>
    </source>
</reference>
<keyword evidence="3" id="KW-1185">Reference proteome</keyword>
<dbReference type="STRING" id="988821.SAMN05421867_10946"/>
<accession>A0A1I0YYE1</accession>
<dbReference type="OrthoDB" id="5510591at2"/>